<accession>A0A165S5M7</accession>
<dbReference type="OrthoDB" id="272778at2759"/>
<dbReference type="PANTHER" id="PTHR43066">
    <property type="entry name" value="RHOMBOID-RELATED PROTEIN"/>
    <property type="match status" value="1"/>
</dbReference>
<feature type="transmembrane region" description="Helical" evidence="5">
    <location>
        <begin position="114"/>
        <end position="135"/>
    </location>
</feature>
<feature type="transmembrane region" description="Helical" evidence="5">
    <location>
        <begin position="85"/>
        <end position="107"/>
    </location>
</feature>
<dbReference type="PANTHER" id="PTHR43066:SF21">
    <property type="entry name" value="UBIQUITIN-ASSOCIATED DOMAIN-CONTAINING PROTEIN 2"/>
    <property type="match status" value="1"/>
</dbReference>
<gene>
    <name evidence="6" type="ORF">DAEQUDRAFT_665684</name>
</gene>
<evidence type="ECO:0000256" key="3">
    <source>
        <dbReference type="ARBA" id="ARBA00022989"/>
    </source>
</evidence>
<reference evidence="6 7" key="1">
    <citation type="journal article" date="2016" name="Mol. Biol. Evol.">
        <title>Comparative Genomics of Early-Diverging Mushroom-Forming Fungi Provides Insights into the Origins of Lignocellulose Decay Capabilities.</title>
        <authorList>
            <person name="Nagy L.G."/>
            <person name="Riley R."/>
            <person name="Tritt A."/>
            <person name="Adam C."/>
            <person name="Daum C."/>
            <person name="Floudas D."/>
            <person name="Sun H."/>
            <person name="Yadav J.S."/>
            <person name="Pangilinan J."/>
            <person name="Larsson K.H."/>
            <person name="Matsuura K."/>
            <person name="Barry K."/>
            <person name="Labutti K."/>
            <person name="Kuo R."/>
            <person name="Ohm R.A."/>
            <person name="Bhattacharya S.S."/>
            <person name="Shirouzu T."/>
            <person name="Yoshinaga Y."/>
            <person name="Martin F.M."/>
            <person name="Grigoriev I.V."/>
            <person name="Hibbett D.S."/>
        </authorList>
    </citation>
    <scope>NUCLEOTIDE SEQUENCE [LARGE SCALE GENOMIC DNA]</scope>
    <source>
        <strain evidence="6 7">L-15889</strain>
    </source>
</reference>
<feature type="transmembrane region" description="Helical" evidence="5">
    <location>
        <begin position="155"/>
        <end position="178"/>
    </location>
</feature>
<comment type="subcellular location">
    <subcellularLocation>
        <location evidence="1">Membrane</location>
        <topology evidence="1">Multi-pass membrane protein</topology>
    </subcellularLocation>
</comment>
<evidence type="ECO:0000256" key="4">
    <source>
        <dbReference type="ARBA" id="ARBA00023136"/>
    </source>
</evidence>
<keyword evidence="7" id="KW-1185">Reference proteome</keyword>
<dbReference type="Proteomes" id="UP000076727">
    <property type="component" value="Unassembled WGS sequence"/>
</dbReference>
<evidence type="ECO:0000256" key="5">
    <source>
        <dbReference type="SAM" id="Phobius"/>
    </source>
</evidence>
<evidence type="ECO:0000313" key="6">
    <source>
        <dbReference type="EMBL" id="KZT71560.1"/>
    </source>
</evidence>
<dbReference type="STRING" id="1314783.A0A165S5M7"/>
<dbReference type="AlphaFoldDB" id="A0A165S5M7"/>
<evidence type="ECO:0000256" key="2">
    <source>
        <dbReference type="ARBA" id="ARBA00022692"/>
    </source>
</evidence>
<protein>
    <submittedName>
        <fullName evidence="6">Uncharacterized protein</fullName>
    </submittedName>
</protein>
<proteinExistence type="predicted"/>
<evidence type="ECO:0000313" key="7">
    <source>
        <dbReference type="Proteomes" id="UP000076727"/>
    </source>
</evidence>
<dbReference type="GO" id="GO:0016020">
    <property type="term" value="C:membrane"/>
    <property type="evidence" value="ECO:0007669"/>
    <property type="project" value="UniProtKB-SubCell"/>
</dbReference>
<dbReference type="EMBL" id="KV429045">
    <property type="protein sequence ID" value="KZT71560.1"/>
    <property type="molecule type" value="Genomic_DNA"/>
</dbReference>
<dbReference type="SUPFAM" id="SSF144091">
    <property type="entry name" value="Rhomboid-like"/>
    <property type="match status" value="1"/>
</dbReference>
<dbReference type="SMART" id="SM01160">
    <property type="entry name" value="DUF1751"/>
    <property type="match status" value="1"/>
</dbReference>
<keyword evidence="2 5" id="KW-0812">Transmembrane</keyword>
<sequence length="330" mass="37310">MSFEHAPVTKGLMLALALSSIAIGIFDLKHYVHLQLVPHLSKYHQYWRLFSHHLACANSSDLLLVELLLYNFSVRIERTFGSVKFASFLIISTLVSTISTFLSLLLLHAFRAGTLFNVVPAGPIAILFSILYQYGRLVPDAYQMKVFGLDLNDKIWVYILAGQLAISQFPSTLVPALVGLHTGYLYRSDILQLKSWRIPHSVQSFCGNWISPWLGEGGSVRRTNRVLPDARQRRRTETPQVDEEEVVTTARRPSRTDRAERLGRQREQARRLRDIQTLSRLFPSIQQSVVRDVVERRCVSFGTLHPVLTRVSSPNFEAAAGLLLSSQGNL</sequence>
<evidence type="ECO:0000256" key="1">
    <source>
        <dbReference type="ARBA" id="ARBA00004141"/>
    </source>
</evidence>
<organism evidence="6 7">
    <name type="scientific">Daedalea quercina L-15889</name>
    <dbReference type="NCBI Taxonomy" id="1314783"/>
    <lineage>
        <taxon>Eukaryota</taxon>
        <taxon>Fungi</taxon>
        <taxon>Dikarya</taxon>
        <taxon>Basidiomycota</taxon>
        <taxon>Agaricomycotina</taxon>
        <taxon>Agaricomycetes</taxon>
        <taxon>Polyporales</taxon>
        <taxon>Fomitopsis</taxon>
    </lineage>
</organism>
<dbReference type="Gene3D" id="1.20.1540.10">
    <property type="entry name" value="Rhomboid-like"/>
    <property type="match status" value="1"/>
</dbReference>
<name>A0A165S5M7_9APHY</name>
<dbReference type="GO" id="GO:0004252">
    <property type="term" value="F:serine-type endopeptidase activity"/>
    <property type="evidence" value="ECO:0007669"/>
    <property type="project" value="TreeGrafter"/>
</dbReference>
<keyword evidence="3 5" id="KW-1133">Transmembrane helix</keyword>
<keyword evidence="4 5" id="KW-0472">Membrane</keyword>
<dbReference type="InterPro" id="IPR035952">
    <property type="entry name" value="Rhomboid-like_sf"/>
</dbReference>
<feature type="transmembrane region" description="Helical" evidence="5">
    <location>
        <begin position="12"/>
        <end position="32"/>
    </location>
</feature>